<dbReference type="Gene3D" id="4.10.430.30">
    <property type="match status" value="2"/>
</dbReference>
<proteinExistence type="inferred from homology"/>
<accession>A0A7W8QDH7</accession>
<feature type="domain" description="DNA-binding protein H-NS-like C-terminal" evidence="6">
    <location>
        <begin position="149"/>
        <end position="189"/>
    </location>
</feature>
<evidence type="ECO:0000256" key="1">
    <source>
        <dbReference type="ARBA" id="ARBA00004453"/>
    </source>
</evidence>
<evidence type="ECO:0000256" key="5">
    <source>
        <dbReference type="SAM" id="MobiDB-lite"/>
    </source>
</evidence>
<gene>
    <name evidence="7" type="ORF">HDG40_006517</name>
</gene>
<keyword evidence="4 7" id="KW-0238">DNA-binding</keyword>
<dbReference type="PANTHER" id="PTHR38097">
    <property type="match status" value="1"/>
</dbReference>
<dbReference type="RefSeq" id="WP_260185939.1">
    <property type="nucleotide sequence ID" value="NZ_JACHDD010000012.1"/>
</dbReference>
<comment type="subcellular location">
    <subcellularLocation>
        <location evidence="1">Cytoplasm</location>
        <location evidence="1">Nucleoid</location>
    </subcellularLocation>
</comment>
<organism evidence="7 8">
    <name type="scientific">Paraburkholderia atlantica</name>
    <dbReference type="NCBI Taxonomy" id="2654982"/>
    <lineage>
        <taxon>Bacteria</taxon>
        <taxon>Pseudomonadati</taxon>
        <taxon>Pseudomonadota</taxon>
        <taxon>Betaproteobacteria</taxon>
        <taxon>Burkholderiales</taxon>
        <taxon>Burkholderiaceae</taxon>
        <taxon>Paraburkholderia</taxon>
    </lineage>
</organism>
<protein>
    <submittedName>
        <fullName evidence="7">DNA-binding protein H-NS</fullName>
    </submittedName>
</protein>
<evidence type="ECO:0000259" key="6">
    <source>
        <dbReference type="SMART" id="SM00528"/>
    </source>
</evidence>
<sequence>MATPEQIEAKMKKLKTQAEALAAKKTQAVVDQIRDIMSKHGLTTADVEAKTSAKRATKGQKVSVAAGKTKIADVTKAKAAPKYQHPKTGATWTGHGRAPAWIAEAKDRNKFLIATGAEATVATTAGAVSKAKAAAKEASKAVLATAGKSQRKGPQPALYADPKTGATWSGRGRAPAWIAGAKDRTKYLIG</sequence>
<dbReference type="SUPFAM" id="SSF81273">
    <property type="entry name" value="H-NS histone-like proteins"/>
    <property type="match status" value="2"/>
</dbReference>
<evidence type="ECO:0000313" key="8">
    <source>
        <dbReference type="Proteomes" id="UP000592780"/>
    </source>
</evidence>
<reference evidence="7 8" key="1">
    <citation type="submission" date="2020-08" db="EMBL/GenBank/DDBJ databases">
        <title>Genomic Encyclopedia of Type Strains, Phase IV (KMG-V): Genome sequencing to study the core and pangenomes of soil and plant-associated prokaryotes.</title>
        <authorList>
            <person name="Whitman W."/>
        </authorList>
    </citation>
    <scope>NUCLEOTIDE SEQUENCE [LARGE SCALE GENOMIC DNA]</scope>
    <source>
        <strain evidence="7 8">JPY158</strain>
    </source>
</reference>
<dbReference type="EMBL" id="JACHDD010000012">
    <property type="protein sequence ID" value="MBB5428330.1"/>
    <property type="molecule type" value="Genomic_DNA"/>
</dbReference>
<dbReference type="Pfam" id="PF00816">
    <property type="entry name" value="Histone_HNS"/>
    <property type="match status" value="2"/>
</dbReference>
<evidence type="ECO:0000256" key="3">
    <source>
        <dbReference type="ARBA" id="ARBA00022490"/>
    </source>
</evidence>
<dbReference type="InterPro" id="IPR027444">
    <property type="entry name" value="H-NS_C_dom"/>
</dbReference>
<evidence type="ECO:0000256" key="2">
    <source>
        <dbReference type="ARBA" id="ARBA00010610"/>
    </source>
</evidence>
<dbReference type="GO" id="GO:0009295">
    <property type="term" value="C:nucleoid"/>
    <property type="evidence" value="ECO:0007669"/>
    <property type="project" value="UniProtKB-SubCell"/>
</dbReference>
<dbReference type="AlphaFoldDB" id="A0A7W8QDH7"/>
<feature type="region of interest" description="Disordered" evidence="5">
    <location>
        <begin position="145"/>
        <end position="171"/>
    </location>
</feature>
<keyword evidence="3" id="KW-0963">Cytoplasm</keyword>
<name>A0A7W8QDH7_PARAM</name>
<dbReference type="GO" id="GO:0003677">
    <property type="term" value="F:DNA binding"/>
    <property type="evidence" value="ECO:0007669"/>
    <property type="project" value="UniProtKB-KW"/>
</dbReference>
<feature type="domain" description="DNA-binding protein H-NS-like C-terminal" evidence="6">
    <location>
        <begin position="73"/>
        <end position="113"/>
    </location>
</feature>
<comment type="similarity">
    <text evidence="2">Belongs to the histone-like protein H-NS family.</text>
</comment>
<dbReference type="PANTHER" id="PTHR38097:SF2">
    <property type="entry name" value="DNA-BINDING PROTEIN STPA"/>
    <property type="match status" value="1"/>
</dbReference>
<evidence type="ECO:0000313" key="7">
    <source>
        <dbReference type="EMBL" id="MBB5428330.1"/>
    </source>
</evidence>
<dbReference type="SMART" id="SM00528">
    <property type="entry name" value="HNS"/>
    <property type="match status" value="2"/>
</dbReference>
<evidence type="ECO:0000256" key="4">
    <source>
        <dbReference type="ARBA" id="ARBA00023125"/>
    </source>
</evidence>
<comment type="caution">
    <text evidence="7">The sequence shown here is derived from an EMBL/GenBank/DDBJ whole genome shotgun (WGS) entry which is preliminary data.</text>
</comment>
<keyword evidence="8" id="KW-1185">Reference proteome</keyword>
<dbReference type="Proteomes" id="UP000592780">
    <property type="component" value="Unassembled WGS sequence"/>
</dbReference>